<evidence type="ECO:0000313" key="2">
    <source>
        <dbReference type="Proteomes" id="UP000607281"/>
    </source>
</evidence>
<dbReference type="RefSeq" id="WP_190406353.1">
    <property type="nucleotide sequence ID" value="NZ_JACJRF010000008.1"/>
</dbReference>
<accession>A0ABR8CQ14</accession>
<dbReference type="Proteomes" id="UP000607281">
    <property type="component" value="Unassembled WGS sequence"/>
</dbReference>
<gene>
    <name evidence="1" type="ORF">H6G18_06980</name>
</gene>
<organism evidence="1 2">
    <name type="scientific">Anabaena subtropica FACHB-260</name>
    <dbReference type="NCBI Taxonomy" id="2692884"/>
    <lineage>
        <taxon>Bacteria</taxon>
        <taxon>Bacillati</taxon>
        <taxon>Cyanobacteriota</taxon>
        <taxon>Cyanophyceae</taxon>
        <taxon>Nostocales</taxon>
        <taxon>Nostocaceae</taxon>
        <taxon>Anabaena</taxon>
    </lineage>
</organism>
<sequence length="85" mass="9626">MVSQIPPQTLSEIIYPDNDGQLVANNTIQERWIGEIRQNLDWLFAENSNVFVAENLLWDSVPEREAIANTPDLIINQLSALNCVC</sequence>
<dbReference type="EMBL" id="JACJRF010000008">
    <property type="protein sequence ID" value="MBD2343890.1"/>
    <property type="molecule type" value="Genomic_DNA"/>
</dbReference>
<name>A0ABR8CQ14_9NOST</name>
<comment type="caution">
    <text evidence="1">The sequence shown here is derived from an EMBL/GenBank/DDBJ whole genome shotgun (WGS) entry which is preliminary data.</text>
</comment>
<evidence type="ECO:0000313" key="1">
    <source>
        <dbReference type="EMBL" id="MBD2343890.1"/>
    </source>
</evidence>
<reference evidence="1 2" key="1">
    <citation type="journal article" date="2020" name="ISME J.">
        <title>Comparative genomics reveals insights into cyanobacterial evolution and habitat adaptation.</title>
        <authorList>
            <person name="Chen M.Y."/>
            <person name="Teng W.K."/>
            <person name="Zhao L."/>
            <person name="Hu C.X."/>
            <person name="Zhou Y.K."/>
            <person name="Han B.P."/>
            <person name="Song L.R."/>
            <person name="Shu W.S."/>
        </authorList>
    </citation>
    <scope>NUCLEOTIDE SEQUENCE [LARGE SCALE GENOMIC DNA]</scope>
    <source>
        <strain evidence="1 2">FACHB-260</strain>
    </source>
</reference>
<proteinExistence type="predicted"/>
<protein>
    <submittedName>
        <fullName evidence="1">Uncharacterized protein</fullName>
    </submittedName>
</protein>
<keyword evidence="2" id="KW-1185">Reference proteome</keyword>